<evidence type="ECO:0000313" key="2">
    <source>
        <dbReference type="Proteomes" id="UP000008062"/>
    </source>
</evidence>
<accession>F9WWV3</accession>
<protein>
    <submittedName>
        <fullName evidence="1">Uncharacterized protein</fullName>
    </submittedName>
</protein>
<dbReference type="EMBL" id="CM001196">
    <property type="protein sequence ID" value="EGP92057.1"/>
    <property type="molecule type" value="Genomic_DNA"/>
</dbReference>
<dbReference type="HOGENOM" id="CLU_2575686_0_0_1"/>
<sequence>MPGHIENKSLVLAFTCALLPHSDHIRRLDKLRLDTIEVYKNRNSLATANEDAHMQEMVDAPKYMRSVSNQTKLLHANDFSV</sequence>
<gene>
    <name evidence="1" type="ORF">MYCGRDRAFT_102800</name>
</gene>
<reference evidence="1 2" key="1">
    <citation type="journal article" date="2011" name="PLoS Genet.">
        <title>Finished genome of the fungal wheat pathogen Mycosphaerella graminicola reveals dispensome structure, chromosome plasticity, and stealth pathogenesis.</title>
        <authorList>
            <person name="Goodwin S.B."/>
            <person name="Ben M'barek S."/>
            <person name="Dhillon B."/>
            <person name="Wittenberg A.H.J."/>
            <person name="Crane C.F."/>
            <person name="Hane J.K."/>
            <person name="Foster A.J."/>
            <person name="Van der Lee T.A.J."/>
            <person name="Grimwood J."/>
            <person name="Aerts A."/>
            <person name="Antoniw J."/>
            <person name="Bailey A."/>
            <person name="Bluhm B."/>
            <person name="Bowler J."/>
            <person name="Bristow J."/>
            <person name="van der Burgt A."/>
            <person name="Canto-Canche B."/>
            <person name="Churchill A.C.L."/>
            <person name="Conde-Ferraez L."/>
            <person name="Cools H.J."/>
            <person name="Coutinho P.M."/>
            <person name="Csukai M."/>
            <person name="Dehal P."/>
            <person name="De Wit P."/>
            <person name="Donzelli B."/>
            <person name="van de Geest H.C."/>
            <person name="van Ham R.C.H.J."/>
            <person name="Hammond-Kosack K.E."/>
            <person name="Henrissat B."/>
            <person name="Kilian A."/>
            <person name="Kobayashi A.K."/>
            <person name="Koopmann E."/>
            <person name="Kourmpetis Y."/>
            <person name="Kuzniar A."/>
            <person name="Lindquist E."/>
            <person name="Lombard V."/>
            <person name="Maliepaard C."/>
            <person name="Martins N."/>
            <person name="Mehrabi R."/>
            <person name="Nap J.P.H."/>
            <person name="Ponomarenko A."/>
            <person name="Rudd J.J."/>
            <person name="Salamov A."/>
            <person name="Schmutz J."/>
            <person name="Schouten H.J."/>
            <person name="Shapiro H."/>
            <person name="Stergiopoulos I."/>
            <person name="Torriani S.F.F."/>
            <person name="Tu H."/>
            <person name="de Vries R.P."/>
            <person name="Waalwijk C."/>
            <person name="Ware S.B."/>
            <person name="Wiebenga A."/>
            <person name="Zwiers L.-H."/>
            <person name="Oliver R.P."/>
            <person name="Grigoriev I.V."/>
            <person name="Kema G.H.J."/>
        </authorList>
    </citation>
    <scope>NUCLEOTIDE SEQUENCE [LARGE SCALE GENOMIC DNA]</scope>
    <source>
        <strain evidence="2">CBS 115943 / IPO323</strain>
    </source>
</reference>
<dbReference type="InParanoid" id="F9WWV3"/>
<dbReference type="Proteomes" id="UP000008062">
    <property type="component" value="Chromosome 1"/>
</dbReference>
<dbReference type="GeneID" id="13398868"/>
<dbReference type="RefSeq" id="XP_003857081.1">
    <property type="nucleotide sequence ID" value="XM_003857033.1"/>
</dbReference>
<proteinExistence type="predicted"/>
<name>F9WWV3_ZYMTI</name>
<evidence type="ECO:0000313" key="1">
    <source>
        <dbReference type="EMBL" id="EGP92057.1"/>
    </source>
</evidence>
<dbReference type="KEGG" id="ztr:MYCGRDRAFT_102800"/>
<organism evidence="1 2">
    <name type="scientific">Zymoseptoria tritici (strain CBS 115943 / IPO323)</name>
    <name type="common">Speckled leaf blotch fungus</name>
    <name type="synonym">Septoria tritici</name>
    <dbReference type="NCBI Taxonomy" id="336722"/>
    <lineage>
        <taxon>Eukaryota</taxon>
        <taxon>Fungi</taxon>
        <taxon>Dikarya</taxon>
        <taxon>Ascomycota</taxon>
        <taxon>Pezizomycotina</taxon>
        <taxon>Dothideomycetes</taxon>
        <taxon>Dothideomycetidae</taxon>
        <taxon>Mycosphaerellales</taxon>
        <taxon>Mycosphaerellaceae</taxon>
        <taxon>Zymoseptoria</taxon>
    </lineage>
</organism>
<dbReference type="AlphaFoldDB" id="F9WWV3"/>
<keyword evidence="2" id="KW-1185">Reference proteome</keyword>